<evidence type="ECO:0000313" key="2">
    <source>
        <dbReference type="Proteomes" id="UP001231649"/>
    </source>
</evidence>
<protein>
    <submittedName>
        <fullName evidence="1">Uncharacterized protein</fullName>
    </submittedName>
</protein>
<dbReference type="EMBL" id="CM056808">
    <property type="protein sequence ID" value="KAJ8704296.1"/>
    <property type="molecule type" value="Genomic_DNA"/>
</dbReference>
<evidence type="ECO:0000313" key="1">
    <source>
        <dbReference type="EMBL" id="KAJ8704296.1"/>
    </source>
</evidence>
<reference evidence="1" key="1">
    <citation type="submission" date="2023-03" db="EMBL/GenBank/DDBJ databases">
        <title>Chromosome-level genomes of two armyworms, Mythimna separata and Mythimna loreyi, provide insights into the biosynthesis and reception of sex pheromones.</title>
        <authorList>
            <person name="Zhao H."/>
        </authorList>
    </citation>
    <scope>NUCLEOTIDE SEQUENCE</scope>
    <source>
        <strain evidence="1">BeijingLab</strain>
    </source>
</reference>
<organism evidence="1 2">
    <name type="scientific">Mythimna loreyi</name>
    <dbReference type="NCBI Taxonomy" id="667449"/>
    <lineage>
        <taxon>Eukaryota</taxon>
        <taxon>Metazoa</taxon>
        <taxon>Ecdysozoa</taxon>
        <taxon>Arthropoda</taxon>
        <taxon>Hexapoda</taxon>
        <taxon>Insecta</taxon>
        <taxon>Pterygota</taxon>
        <taxon>Neoptera</taxon>
        <taxon>Endopterygota</taxon>
        <taxon>Lepidoptera</taxon>
        <taxon>Glossata</taxon>
        <taxon>Ditrysia</taxon>
        <taxon>Noctuoidea</taxon>
        <taxon>Noctuidae</taxon>
        <taxon>Noctuinae</taxon>
        <taxon>Hadenini</taxon>
        <taxon>Mythimna</taxon>
    </lineage>
</organism>
<proteinExistence type="predicted"/>
<name>A0ACC2PZC7_9NEOP</name>
<accession>A0ACC2PZC7</accession>
<sequence length="507" mass="58302">MMTRGATVRDINNKLNAALKELEVSRKTCSDLLQEREESEVEVKKLVDKNTQLKRQLVEMHTQHEDILDQHNHLRRLVSEFQECRDTHDQALHRISGLEAELCKAHNTITTINTSRAREQVANTNNLFNKLVGSASEHECKKPTVTIDLTGDDTLTKCPVLSSHNKIKKYIKITKNIKRYKKLLKSQNVYKSNINIRKQRNNLSKQLNECNFNLEKCKILYNNDVQNLEKELLSKENTLKEIFSKYESCQQMLSERMQEACELVDLVKFNAERYESLTNNMTCSCAAAPPPPMSQCKNPTSNVVPCSLEKINSSQSNILVYSDRLGTGFGSLLNNRCKHTIVNNCYHNIHFNELVYKIKNTKMNEQTTVVLLIGNSLSVTKRDIVNGIETLLKLKLGKLILCALPYSSSLHDYENDYIFSLNNLMHILSCRHSDRLLYFDTNNFVRDFILIREHMFVPKKSRHLLANLLAYNINVVIDNLTTIRLSDETVLSSIPSNTVIDSLNFYN</sequence>
<dbReference type="Proteomes" id="UP001231649">
    <property type="component" value="Chromosome 32"/>
</dbReference>
<comment type="caution">
    <text evidence="1">The sequence shown here is derived from an EMBL/GenBank/DDBJ whole genome shotgun (WGS) entry which is preliminary data.</text>
</comment>
<keyword evidence="2" id="KW-1185">Reference proteome</keyword>
<gene>
    <name evidence="1" type="ORF">PYW08_013020</name>
</gene>